<dbReference type="Proteomes" id="UP000265618">
    <property type="component" value="Unassembled WGS sequence"/>
</dbReference>
<dbReference type="EMBL" id="BDIP01003366">
    <property type="protein sequence ID" value="GIQ87616.1"/>
    <property type="molecule type" value="Genomic_DNA"/>
</dbReference>
<evidence type="ECO:0000259" key="1">
    <source>
        <dbReference type="PROSITE" id="PS50132"/>
    </source>
</evidence>
<dbReference type="InterPro" id="IPR036305">
    <property type="entry name" value="RGS_sf"/>
</dbReference>
<gene>
    <name evidence="2" type="ORF">KIPB_009691</name>
</gene>
<dbReference type="Pfam" id="PF00615">
    <property type="entry name" value="RGS"/>
    <property type="match status" value="1"/>
</dbReference>
<evidence type="ECO:0000313" key="2">
    <source>
        <dbReference type="EMBL" id="GIQ87616.1"/>
    </source>
</evidence>
<keyword evidence="3" id="KW-1185">Reference proteome</keyword>
<proteinExistence type="predicted"/>
<sequence length="215" mass="24294">SYIAKRGGHRASINLKFLQATQKYRENVVERGADATRLAFTLYSQYLHSDQGIPAVHVSKSALDSAMSNLTSLSVTNTRYSEGETNLAAEVFTAVETEVLDYLERHTMAEFYQSRYYVLVDVLSRICHSSTRVDRNFLRDYFSLFHKKGTFVHPLSALSKEPKTRREKAKEREREMAATITAPDLGLPLASILGTLGDLVQSEVLLHCLEFIIDQ</sequence>
<protein>
    <recommendedName>
        <fullName evidence="1">RGS domain-containing protein</fullName>
    </recommendedName>
</protein>
<feature type="non-terminal residue" evidence="2">
    <location>
        <position position="1"/>
    </location>
</feature>
<accession>A0A9K3D2Q8</accession>
<organism evidence="2 3">
    <name type="scientific">Kipferlia bialata</name>
    <dbReference type="NCBI Taxonomy" id="797122"/>
    <lineage>
        <taxon>Eukaryota</taxon>
        <taxon>Metamonada</taxon>
        <taxon>Carpediemonas-like organisms</taxon>
        <taxon>Kipferlia</taxon>
    </lineage>
</organism>
<dbReference type="InterPro" id="IPR044926">
    <property type="entry name" value="RGS_subdomain_2"/>
</dbReference>
<dbReference type="AlphaFoldDB" id="A0A9K3D2Q8"/>
<reference evidence="2 3" key="1">
    <citation type="journal article" date="2018" name="PLoS ONE">
        <title>The draft genome of Kipferlia bialata reveals reductive genome evolution in fornicate parasites.</title>
        <authorList>
            <person name="Tanifuji G."/>
            <person name="Takabayashi S."/>
            <person name="Kume K."/>
            <person name="Takagi M."/>
            <person name="Nakayama T."/>
            <person name="Kamikawa R."/>
            <person name="Inagaki Y."/>
            <person name="Hashimoto T."/>
        </authorList>
    </citation>
    <scope>NUCLEOTIDE SEQUENCE [LARGE SCALE GENOMIC DNA]</scope>
    <source>
        <strain evidence="2">NY0173</strain>
    </source>
</reference>
<dbReference type="InterPro" id="IPR016137">
    <property type="entry name" value="RGS"/>
</dbReference>
<dbReference type="SUPFAM" id="SSF48097">
    <property type="entry name" value="Regulator of G-protein signaling, RGS"/>
    <property type="match status" value="1"/>
</dbReference>
<feature type="domain" description="RGS" evidence="1">
    <location>
        <begin position="14"/>
        <end position="117"/>
    </location>
</feature>
<evidence type="ECO:0000313" key="3">
    <source>
        <dbReference type="Proteomes" id="UP000265618"/>
    </source>
</evidence>
<name>A0A9K3D2Q8_9EUKA</name>
<dbReference type="PROSITE" id="PS50132">
    <property type="entry name" value="RGS"/>
    <property type="match status" value="1"/>
</dbReference>
<dbReference type="Gene3D" id="1.10.167.10">
    <property type="entry name" value="Regulator of G-protein Signalling 4, domain 2"/>
    <property type="match status" value="1"/>
</dbReference>
<comment type="caution">
    <text evidence="2">The sequence shown here is derived from an EMBL/GenBank/DDBJ whole genome shotgun (WGS) entry which is preliminary data.</text>
</comment>